<dbReference type="GO" id="GO:0005507">
    <property type="term" value="F:copper ion binding"/>
    <property type="evidence" value="ECO:0007669"/>
    <property type="project" value="TreeGrafter"/>
</dbReference>
<dbReference type="PANTHER" id="PTHR23419:SF8">
    <property type="entry name" value="FI09726P"/>
    <property type="match status" value="1"/>
</dbReference>
<evidence type="ECO:0000256" key="1">
    <source>
        <dbReference type="ARBA" id="ARBA00010169"/>
    </source>
</evidence>
<evidence type="ECO:0008006" key="3">
    <source>
        <dbReference type="Google" id="ProtNLM"/>
    </source>
</evidence>
<accession>X1UTQ9</accession>
<evidence type="ECO:0000313" key="2">
    <source>
        <dbReference type="EMBL" id="GAJ20903.1"/>
    </source>
</evidence>
<dbReference type="Pfam" id="PF03091">
    <property type="entry name" value="CutA1"/>
    <property type="match status" value="1"/>
</dbReference>
<dbReference type="InterPro" id="IPR004323">
    <property type="entry name" value="Ion_tolerance_CutA"/>
</dbReference>
<feature type="non-terminal residue" evidence="2">
    <location>
        <position position="56"/>
    </location>
</feature>
<reference evidence="2" key="1">
    <citation type="journal article" date="2014" name="Front. Microbiol.">
        <title>High frequency of phylogenetically diverse reductive dehalogenase-homologous genes in deep subseafloor sedimentary metagenomes.</title>
        <authorList>
            <person name="Kawai M."/>
            <person name="Futagami T."/>
            <person name="Toyoda A."/>
            <person name="Takaki Y."/>
            <person name="Nishi S."/>
            <person name="Hori S."/>
            <person name="Arai W."/>
            <person name="Tsubouchi T."/>
            <person name="Morono Y."/>
            <person name="Uchiyama I."/>
            <person name="Ito T."/>
            <person name="Fujiyama A."/>
            <person name="Inagaki F."/>
            <person name="Takami H."/>
        </authorList>
    </citation>
    <scope>NUCLEOTIDE SEQUENCE</scope>
    <source>
        <strain evidence="2">Expedition CK06-06</strain>
    </source>
</reference>
<dbReference type="SUPFAM" id="SSF54913">
    <property type="entry name" value="GlnB-like"/>
    <property type="match status" value="1"/>
</dbReference>
<dbReference type="GO" id="GO:0010038">
    <property type="term" value="P:response to metal ion"/>
    <property type="evidence" value="ECO:0007669"/>
    <property type="project" value="InterPro"/>
</dbReference>
<sequence length="56" mass="6409">MVSIIYSTTGSIEEARKIARILVEEKLVACVNIIPKIESIYRWQGKIEEDNECVLL</sequence>
<dbReference type="InterPro" id="IPR015867">
    <property type="entry name" value="N-reg_PII/ATP_PRibTrfase_C"/>
</dbReference>
<proteinExistence type="inferred from homology"/>
<protein>
    <recommendedName>
        <fullName evidence="3">Divalent-cation tolerance protein CutA</fullName>
    </recommendedName>
</protein>
<dbReference type="PANTHER" id="PTHR23419">
    <property type="entry name" value="DIVALENT CATION TOLERANCE CUTA-RELATED"/>
    <property type="match status" value="1"/>
</dbReference>
<gene>
    <name evidence="2" type="ORF">S12H4_62705</name>
</gene>
<comment type="similarity">
    <text evidence="1">Belongs to the CutA family.</text>
</comment>
<comment type="caution">
    <text evidence="2">The sequence shown here is derived from an EMBL/GenBank/DDBJ whole genome shotgun (WGS) entry which is preliminary data.</text>
</comment>
<dbReference type="EMBL" id="BARW01042201">
    <property type="protein sequence ID" value="GAJ20903.1"/>
    <property type="molecule type" value="Genomic_DNA"/>
</dbReference>
<dbReference type="Gene3D" id="3.30.70.120">
    <property type="match status" value="1"/>
</dbReference>
<dbReference type="InterPro" id="IPR011322">
    <property type="entry name" value="N-reg_PII-like_a/b"/>
</dbReference>
<name>X1UTQ9_9ZZZZ</name>
<dbReference type="AlphaFoldDB" id="X1UTQ9"/>
<organism evidence="2">
    <name type="scientific">marine sediment metagenome</name>
    <dbReference type="NCBI Taxonomy" id="412755"/>
    <lineage>
        <taxon>unclassified sequences</taxon>
        <taxon>metagenomes</taxon>
        <taxon>ecological metagenomes</taxon>
    </lineage>
</organism>